<dbReference type="Gramene" id="TraesLDM4D03G02492140.1">
    <property type="protein sequence ID" value="TraesLDM4D03G02492140.1"/>
    <property type="gene ID" value="TraesLDM4D03G02492140"/>
</dbReference>
<dbReference type="Proteomes" id="UP000019116">
    <property type="component" value="Chromosome 4D"/>
</dbReference>
<accession>A0A3B6JI02</accession>
<dbReference type="PANTHER" id="PTHR48130">
    <property type="entry name" value="OS12G0467600 PROTEIN"/>
    <property type="match status" value="1"/>
</dbReference>
<organism evidence="7">
    <name type="scientific">Triticum aestivum</name>
    <name type="common">Wheat</name>
    <dbReference type="NCBI Taxonomy" id="4565"/>
    <lineage>
        <taxon>Eukaryota</taxon>
        <taxon>Viridiplantae</taxon>
        <taxon>Streptophyta</taxon>
        <taxon>Embryophyta</taxon>
        <taxon>Tracheophyta</taxon>
        <taxon>Spermatophyta</taxon>
        <taxon>Magnoliopsida</taxon>
        <taxon>Liliopsida</taxon>
        <taxon>Poales</taxon>
        <taxon>Poaceae</taxon>
        <taxon>BOP clade</taxon>
        <taxon>Pooideae</taxon>
        <taxon>Triticodae</taxon>
        <taxon>Triticeae</taxon>
        <taxon>Triticinae</taxon>
        <taxon>Triticum</taxon>
    </lineage>
</organism>
<dbReference type="Gramene" id="TraesCS4D02G166100.1">
    <property type="protein sequence ID" value="TraesCS4D02G166100.1"/>
    <property type="gene ID" value="TraesCS4D02G166100"/>
</dbReference>
<dbReference type="OMA" id="HEFNLPH"/>
<dbReference type="Gramene" id="TraesCAD_scaffold_158636_01G000100.1">
    <property type="protein sequence ID" value="TraesCAD_scaffold_158636_01G000100.1"/>
    <property type="gene ID" value="TraesCAD_scaffold_158636_01G000100"/>
</dbReference>
<dbReference type="Gramene" id="TraesSTA4D03G02484970.1">
    <property type="protein sequence ID" value="TraesSTA4D03G02484970.1"/>
    <property type="gene ID" value="TraesSTA4D03G02484970"/>
</dbReference>
<dbReference type="Gramene" id="TraesJAG4D03G02487100.1">
    <property type="protein sequence ID" value="TraesJAG4D03G02487100.1"/>
    <property type="gene ID" value="TraesJAG4D03G02487100"/>
</dbReference>
<evidence type="ECO:0000313" key="7">
    <source>
        <dbReference type="EnsemblPlants" id="TraesCS4D02G166100.1"/>
    </source>
</evidence>
<dbReference type="Gramene" id="TraesNOR4D03G02507400.1">
    <property type="protein sequence ID" value="TraesNOR4D03G02507400.1"/>
    <property type="gene ID" value="TraesNOR4D03G02507400"/>
</dbReference>
<proteinExistence type="predicted"/>
<protein>
    <recommendedName>
        <fullName evidence="6">GRF-type domain-containing protein</fullName>
    </recommendedName>
</protein>
<dbReference type="GO" id="GO:0008270">
    <property type="term" value="F:zinc ion binding"/>
    <property type="evidence" value="ECO:0007669"/>
    <property type="project" value="UniProtKB-KW"/>
</dbReference>
<evidence type="ECO:0000259" key="6">
    <source>
        <dbReference type="PROSITE" id="PS51999"/>
    </source>
</evidence>
<evidence type="ECO:0000256" key="1">
    <source>
        <dbReference type="ARBA" id="ARBA00022723"/>
    </source>
</evidence>
<dbReference type="SMR" id="A0A3B6JI02"/>
<keyword evidence="2 4" id="KW-0863">Zinc-finger</keyword>
<name>A0A3B6JI02_WHEAT</name>
<dbReference type="Gramene" id="TraesRN4D0100422600.1">
    <property type="protein sequence ID" value="TraesRN4D0100422600.1"/>
    <property type="gene ID" value="TraesRN4D0100422600"/>
</dbReference>
<sequence length="140" mass="15974">MTRCTDCPRTTPLKRLTSKEEKNGNFGREFVKCESKPEGRIVKKCHHFEWMDDYIQRLQGLGLLDSRGNAIHEFNLPHDSAAPAAAARPEYPTVVDVELKTELKKMNKNFKQLIELKKQSNLIALGILALGIFYLMAISR</sequence>
<evidence type="ECO:0000313" key="8">
    <source>
        <dbReference type="Proteomes" id="UP000019116"/>
    </source>
</evidence>
<keyword evidence="5" id="KW-0812">Transmembrane</keyword>
<evidence type="ECO:0000256" key="2">
    <source>
        <dbReference type="ARBA" id="ARBA00022771"/>
    </source>
</evidence>
<dbReference type="InterPro" id="IPR010666">
    <property type="entry name" value="Znf_GRF"/>
</dbReference>
<dbReference type="EnsemblPlants" id="TraesCS4D02G166100.1">
    <property type="protein sequence ID" value="TraesCS4D02G166100.1"/>
    <property type="gene ID" value="TraesCS4D02G166100"/>
</dbReference>
<reference evidence="7" key="1">
    <citation type="submission" date="2018-08" db="EMBL/GenBank/DDBJ databases">
        <authorList>
            <person name="Rossello M."/>
        </authorList>
    </citation>
    <scope>NUCLEOTIDE SEQUENCE [LARGE SCALE GENOMIC DNA]</scope>
    <source>
        <strain evidence="7">cv. Chinese Spring</strain>
    </source>
</reference>
<dbReference type="Gramene" id="TraesCS4D03G0407100.1">
    <property type="protein sequence ID" value="TraesCS4D03G0407100.1.CDS"/>
    <property type="gene ID" value="TraesCS4D03G0407100"/>
</dbReference>
<dbReference type="Gramene" id="TraesROB_scaffold_038966_01G000100.1">
    <property type="protein sequence ID" value="TraesROB_scaffold_038966_01G000100.1"/>
    <property type="gene ID" value="TraesROB_scaffold_038966_01G000100"/>
</dbReference>
<evidence type="ECO:0000256" key="4">
    <source>
        <dbReference type="PROSITE-ProRule" id="PRU01343"/>
    </source>
</evidence>
<keyword evidence="1" id="KW-0479">Metal-binding</keyword>
<feature type="domain" description="GRF-type" evidence="6">
    <location>
        <begin position="4"/>
        <end position="54"/>
    </location>
</feature>
<dbReference type="PANTHER" id="PTHR48130:SF5">
    <property type="entry name" value="ZINC FINGER GRF-TYPE DOMAIN-CONTAINING PROTEIN"/>
    <property type="match status" value="1"/>
</dbReference>
<dbReference type="Gramene" id="TraesARI4D03G02528740.1">
    <property type="protein sequence ID" value="TraesARI4D03G02528740.1"/>
    <property type="gene ID" value="TraesARI4D03G02528740"/>
</dbReference>
<keyword evidence="3" id="KW-0862">Zinc</keyword>
<dbReference type="PROSITE" id="PS51999">
    <property type="entry name" value="ZF_GRF"/>
    <property type="match status" value="1"/>
</dbReference>
<dbReference type="Gramene" id="TraesSYM4D03G02517600.1">
    <property type="protein sequence ID" value="TraesSYM4D03G02517600.1"/>
    <property type="gene ID" value="TraesSYM4D03G02517600"/>
</dbReference>
<dbReference type="Gramene" id="TraesCLE_scaffold_071206_01G000100.1">
    <property type="protein sequence ID" value="TraesCLE_scaffold_071206_01G000100.1"/>
    <property type="gene ID" value="TraesCLE_scaffold_071206_01G000100"/>
</dbReference>
<dbReference type="Gramene" id="TraesWEE_scaffold_367110_01G000100.1">
    <property type="protein sequence ID" value="TraesWEE_scaffold_367110_01G000100.1"/>
    <property type="gene ID" value="TraesWEE_scaffold_367110_01G000100"/>
</dbReference>
<feature type="transmembrane region" description="Helical" evidence="5">
    <location>
        <begin position="121"/>
        <end position="139"/>
    </location>
</feature>
<keyword evidence="5" id="KW-1133">Transmembrane helix</keyword>
<keyword evidence="8" id="KW-1185">Reference proteome</keyword>
<dbReference type="Gramene" id="TraesLAC4D03G02443130.1">
    <property type="protein sequence ID" value="TraesLAC4D03G02443130.1"/>
    <property type="gene ID" value="TraesLAC4D03G02443130"/>
</dbReference>
<evidence type="ECO:0000256" key="3">
    <source>
        <dbReference type="ARBA" id="ARBA00022833"/>
    </source>
</evidence>
<dbReference type="Gramene" id="TraesMAC4D03G02487610.1">
    <property type="protein sequence ID" value="TraesMAC4D03G02487610.1"/>
    <property type="gene ID" value="TraesMAC4D03G02487610"/>
</dbReference>
<dbReference type="Gramene" id="TraesJUL4D03G02508840.1">
    <property type="protein sequence ID" value="TraesJUL4D03G02508840.1"/>
    <property type="gene ID" value="TraesJUL4D03G02508840"/>
</dbReference>
<reference evidence="7" key="2">
    <citation type="submission" date="2018-10" db="UniProtKB">
        <authorList>
            <consortium name="EnsemblPlants"/>
        </authorList>
    </citation>
    <scope>IDENTIFICATION</scope>
</reference>
<evidence type="ECO:0000256" key="5">
    <source>
        <dbReference type="SAM" id="Phobius"/>
    </source>
</evidence>
<dbReference type="AlphaFoldDB" id="A0A3B6JI02"/>
<keyword evidence="5" id="KW-0472">Membrane</keyword>